<dbReference type="CTD" id="4509"/>
<name>R9RGP7_PSEAK</name>
<gene>
    <name evidence="2" type="primary">ATP8</name>
    <name evidence="3" type="synonym">ATPase 8</name>
    <name evidence="4" type="synonym">ATPase8</name>
</gene>
<dbReference type="RefSeq" id="YP_008082912.1">
    <property type="nucleotide sequence ID" value="NC_021460.1"/>
</dbReference>
<organism evidence="2">
    <name type="scientific">Psenopsis anomala</name>
    <name type="common">Pacific rudderfish</name>
    <name type="synonym">Trachinotus anomalus</name>
    <dbReference type="NCBI Taxonomy" id="163124"/>
    <lineage>
        <taxon>Eukaryota</taxon>
        <taxon>Metazoa</taxon>
        <taxon>Chordata</taxon>
        <taxon>Craniata</taxon>
        <taxon>Vertebrata</taxon>
        <taxon>Euteleostomi</taxon>
        <taxon>Actinopterygii</taxon>
        <taxon>Neopterygii</taxon>
        <taxon>Teleostei</taxon>
        <taxon>Neoteleostei</taxon>
        <taxon>Acanthomorphata</taxon>
        <taxon>Pelagiaria</taxon>
        <taxon>Scombriformes</taxon>
        <taxon>Centrolophidae</taxon>
        <taxon>Psenopsis</taxon>
    </lineage>
</organism>
<dbReference type="AlphaFoldDB" id="R9RGP7"/>
<evidence type="ECO:0000313" key="4">
    <source>
        <dbReference type="EMBL" id="BBU26193.1"/>
    </source>
</evidence>
<feature type="signal peptide" evidence="1">
    <location>
        <begin position="1"/>
        <end position="30"/>
    </location>
</feature>
<evidence type="ECO:0000313" key="2">
    <source>
        <dbReference type="EMBL" id="AGM48308.1"/>
    </source>
</evidence>
<reference evidence="2" key="2">
    <citation type="submission" date="2013-03" db="EMBL/GenBank/DDBJ databases">
        <authorList>
            <person name="Xu T.J."/>
            <person name="Zhang B."/>
            <person name="Wang R.X."/>
        </authorList>
    </citation>
    <scope>NUCLEOTIDE SEQUENCE</scope>
</reference>
<evidence type="ECO:0000256" key="1">
    <source>
        <dbReference type="SAM" id="SignalP"/>
    </source>
</evidence>
<reference evidence="4" key="1">
    <citation type="submission" date="2004-04" db="EMBL/GenBank/DDBJ databases">
        <title>The ray-finned fish phylogeny.</title>
        <authorList>
            <person name="Miya M."/>
        </authorList>
    </citation>
    <scope>NUCLEOTIDE SEQUENCE</scope>
</reference>
<reference evidence="3" key="4">
    <citation type="journal article" date="2016" name="BMC Genomics">
        <title>Structure and variation of the mitochondrial genome of fishes.</title>
        <authorList>
            <person name="Satoh T.P."/>
            <person name="Miya M."/>
            <person name="Mabuchi K."/>
            <person name="Nishida M."/>
        </authorList>
    </citation>
    <scope>NUCLEOTIDE SEQUENCE</scope>
</reference>
<dbReference type="GeneID" id="15825147"/>
<feature type="chain" id="PRO_5004488945" evidence="1">
    <location>
        <begin position="31"/>
        <end position="57"/>
    </location>
</feature>
<protein>
    <submittedName>
        <fullName evidence="2">ATP synthase F0 subunit 8</fullName>
    </submittedName>
    <submittedName>
        <fullName evidence="3">ATPase subunit 8</fullName>
    </submittedName>
</protein>
<evidence type="ECO:0000313" key="3">
    <source>
        <dbReference type="EMBL" id="BAX03868.1"/>
    </source>
</evidence>
<dbReference type="EMBL" id="AP006830">
    <property type="protein sequence ID" value="BBU26193.1"/>
    <property type="molecule type" value="Genomic_DNA"/>
</dbReference>
<proteinExistence type="predicted"/>
<sequence>MPQTMPTPWFYSFLCTWCMFLAIVVPLLMAQKFPNKFPVKLEKKTNLKPGDSEWSWH</sequence>
<geneLocation type="mitochondrion" evidence="2"/>
<keyword evidence="2" id="KW-0496">Mitochondrion</keyword>
<dbReference type="EMBL" id="AP017450">
    <property type="protein sequence ID" value="BAX03868.1"/>
    <property type="molecule type" value="Genomic_DNA"/>
</dbReference>
<accession>R9RGP7</accession>
<reference evidence="2" key="3">
    <citation type="journal article" date="2014" name="Mitochondrial DNA">
        <title>Mitochondrial genome of Psenopsis anomala (Pacific rudderfish) and structure schema comparison of control region in Stromateoidei.</title>
        <authorList>
            <person name="Quan X."/>
            <person name="Zhang B."/>
            <person name="Sun Y."/>
        </authorList>
    </citation>
    <scope>NUCLEOTIDE SEQUENCE</scope>
</reference>
<keyword evidence="1" id="KW-0732">Signal</keyword>
<dbReference type="EMBL" id="KC777290">
    <property type="protein sequence ID" value="AGM48308.1"/>
    <property type="molecule type" value="Genomic_DNA"/>
</dbReference>